<dbReference type="InterPro" id="IPR000719">
    <property type="entry name" value="Prot_kinase_dom"/>
</dbReference>
<name>A0A6L9QC14_9ACTN</name>
<dbReference type="SUPFAM" id="SSF56112">
    <property type="entry name" value="Protein kinase-like (PK-like)"/>
    <property type="match status" value="1"/>
</dbReference>
<dbReference type="InterPro" id="IPR011009">
    <property type="entry name" value="Kinase-like_dom_sf"/>
</dbReference>
<dbReference type="Pfam" id="PF00069">
    <property type="entry name" value="Pkinase"/>
    <property type="match status" value="1"/>
</dbReference>
<evidence type="ECO:0000256" key="2">
    <source>
        <dbReference type="ARBA" id="ARBA00022741"/>
    </source>
</evidence>
<evidence type="ECO:0000259" key="6">
    <source>
        <dbReference type="PROSITE" id="PS50011"/>
    </source>
</evidence>
<dbReference type="CDD" id="cd14014">
    <property type="entry name" value="STKc_PknB_like"/>
    <property type="match status" value="1"/>
</dbReference>
<keyword evidence="4" id="KW-0067">ATP-binding</keyword>
<reference evidence="7 8" key="1">
    <citation type="submission" date="2020-01" db="EMBL/GenBank/DDBJ databases">
        <title>Insect and environment-associated Actinomycetes.</title>
        <authorList>
            <person name="Currrie C."/>
            <person name="Chevrette M."/>
            <person name="Carlson C."/>
            <person name="Stubbendieck R."/>
            <person name="Wendt-Pienkowski E."/>
        </authorList>
    </citation>
    <scope>NUCLEOTIDE SEQUENCE [LARGE SCALE GENOMIC DNA]</scope>
    <source>
        <strain evidence="7 8">SID10258</strain>
    </source>
</reference>
<feature type="coiled-coil region" evidence="5">
    <location>
        <begin position="310"/>
        <end position="420"/>
    </location>
</feature>
<feature type="domain" description="Protein kinase" evidence="6">
    <location>
        <begin position="1"/>
        <end position="258"/>
    </location>
</feature>
<keyword evidence="5" id="KW-0175">Coiled coil</keyword>
<keyword evidence="3 7" id="KW-0418">Kinase</keyword>
<protein>
    <submittedName>
        <fullName evidence="7">Protein kinase</fullName>
    </submittedName>
</protein>
<sequence>MGQVWRAEDLKLERVVAVKMILSSLIDDERTRDDASARFRREGKAIARLRHPNIPVIYDLGVHRERNEEEEGGIAPYIVMEYFNGRDLRKVIDGHVLGLPIRQAIDYAAQISDALAAAHASGIVHRDIKPANIMITADGIRVLDFGIASFQGATAGLVPTGKGLGTLAYMPYEQANGRTTDPRSDLYALGATLYHALVGHEVFRSVNLQHLAHVNALPELPSFHRSDVPPELDHLVLRLLNRDINKRPSRASEVHDELRALSAAEADRRYMEAGHANREVLQHYPKRRTITDREAAQLPASTKRERDEIINTAKRQADEMRAQAQRILEESEERHSAAQVATQKLVAEAEQRAMSAEQRAMKAIQQAEQTRREADLYAKQLLAETKAEADRVQAAAQRQVDELTRQRESITSHLKQLRQLISGAALDRKLQDNKSAKEEDWWKE</sequence>
<dbReference type="GO" id="GO:0005524">
    <property type="term" value="F:ATP binding"/>
    <property type="evidence" value="ECO:0007669"/>
    <property type="project" value="UniProtKB-KW"/>
</dbReference>
<gene>
    <name evidence="7" type="ORF">G3I70_06830</name>
</gene>
<dbReference type="PROSITE" id="PS00108">
    <property type="entry name" value="PROTEIN_KINASE_ST"/>
    <property type="match status" value="1"/>
</dbReference>
<dbReference type="InterPro" id="IPR008271">
    <property type="entry name" value="Ser/Thr_kinase_AS"/>
</dbReference>
<dbReference type="EMBL" id="JAAGLI010000179">
    <property type="protein sequence ID" value="NEA22203.1"/>
    <property type="molecule type" value="Genomic_DNA"/>
</dbReference>
<dbReference type="GO" id="GO:0004674">
    <property type="term" value="F:protein serine/threonine kinase activity"/>
    <property type="evidence" value="ECO:0007669"/>
    <property type="project" value="TreeGrafter"/>
</dbReference>
<dbReference type="PANTHER" id="PTHR43289:SF34">
    <property type="entry name" value="SERINE_THREONINE-PROTEIN KINASE YBDM-RELATED"/>
    <property type="match status" value="1"/>
</dbReference>
<evidence type="ECO:0000256" key="1">
    <source>
        <dbReference type="ARBA" id="ARBA00022679"/>
    </source>
</evidence>
<dbReference type="PROSITE" id="PS50011">
    <property type="entry name" value="PROTEIN_KINASE_DOM"/>
    <property type="match status" value="1"/>
</dbReference>
<proteinExistence type="predicted"/>
<evidence type="ECO:0000256" key="5">
    <source>
        <dbReference type="SAM" id="Coils"/>
    </source>
</evidence>
<organism evidence="7 8">
    <name type="scientific">Actinomadura bangladeshensis</name>
    <dbReference type="NCBI Taxonomy" id="453573"/>
    <lineage>
        <taxon>Bacteria</taxon>
        <taxon>Bacillati</taxon>
        <taxon>Actinomycetota</taxon>
        <taxon>Actinomycetes</taxon>
        <taxon>Streptosporangiales</taxon>
        <taxon>Thermomonosporaceae</taxon>
        <taxon>Actinomadura</taxon>
    </lineage>
</organism>
<dbReference type="PANTHER" id="PTHR43289">
    <property type="entry name" value="MITOGEN-ACTIVATED PROTEIN KINASE KINASE KINASE 20-RELATED"/>
    <property type="match status" value="1"/>
</dbReference>
<keyword evidence="2" id="KW-0547">Nucleotide-binding</keyword>
<evidence type="ECO:0000313" key="7">
    <source>
        <dbReference type="EMBL" id="NEA22203.1"/>
    </source>
</evidence>
<dbReference type="AlphaFoldDB" id="A0A6L9QC14"/>
<dbReference type="Gene3D" id="1.10.510.10">
    <property type="entry name" value="Transferase(Phosphotransferase) domain 1"/>
    <property type="match status" value="1"/>
</dbReference>
<evidence type="ECO:0000313" key="8">
    <source>
        <dbReference type="Proteomes" id="UP000475532"/>
    </source>
</evidence>
<dbReference type="Proteomes" id="UP000475532">
    <property type="component" value="Unassembled WGS sequence"/>
</dbReference>
<keyword evidence="1" id="KW-0808">Transferase</keyword>
<dbReference type="CDD" id="cd06503">
    <property type="entry name" value="ATP-synt_Fo_b"/>
    <property type="match status" value="1"/>
</dbReference>
<evidence type="ECO:0000256" key="3">
    <source>
        <dbReference type="ARBA" id="ARBA00022777"/>
    </source>
</evidence>
<dbReference type="SMART" id="SM00220">
    <property type="entry name" value="S_TKc"/>
    <property type="match status" value="1"/>
</dbReference>
<comment type="caution">
    <text evidence="7">The sequence shown here is derived from an EMBL/GenBank/DDBJ whole genome shotgun (WGS) entry which is preliminary data.</text>
</comment>
<evidence type="ECO:0000256" key="4">
    <source>
        <dbReference type="ARBA" id="ARBA00022840"/>
    </source>
</evidence>
<accession>A0A6L9QC14</accession>
<dbReference type="Gene3D" id="3.30.200.20">
    <property type="entry name" value="Phosphorylase Kinase, domain 1"/>
    <property type="match status" value="1"/>
</dbReference>